<evidence type="ECO:0000313" key="2">
    <source>
        <dbReference type="EMBL" id="MBW0482936.1"/>
    </source>
</evidence>
<name>A0A9Q3GWW6_9BASI</name>
<evidence type="ECO:0000313" key="3">
    <source>
        <dbReference type="Proteomes" id="UP000765509"/>
    </source>
</evidence>
<sequence length="280" mass="31239">MKAGLTTRSLNMNLRGISGHCSSIVGLAEFTPIALITREERNIHLLVARGAVHTLLGRPFLADKNIILDFSQQKGEIFIYIEPDGRRIFLPIFSPQKAGWRENPPEGMEACASAAVEGYNSPNIEDKKSLGNIGINIKCFKNEYAPQGTQNLTNTPGENKKTTEPLTGTLDSEKPSARKGERLIKNSYQDSIIKEEQGVIKTKLNTISQKEVILKEISGITYLDLSCNFVTKKKSLKRRLLPRKLVKSISKIIKKEREILSHKPKQNSTPEEINPRAPPP</sequence>
<evidence type="ECO:0000256" key="1">
    <source>
        <dbReference type="SAM" id="MobiDB-lite"/>
    </source>
</evidence>
<comment type="caution">
    <text evidence="2">The sequence shown here is derived from an EMBL/GenBank/DDBJ whole genome shotgun (WGS) entry which is preliminary data.</text>
</comment>
<feature type="compositionally biased region" description="Basic and acidic residues" evidence="1">
    <location>
        <begin position="171"/>
        <end position="180"/>
    </location>
</feature>
<accession>A0A9Q3GWW6</accession>
<dbReference type="EMBL" id="AVOT02006998">
    <property type="protein sequence ID" value="MBW0482936.1"/>
    <property type="molecule type" value="Genomic_DNA"/>
</dbReference>
<dbReference type="Proteomes" id="UP000765509">
    <property type="component" value="Unassembled WGS sequence"/>
</dbReference>
<reference evidence="2" key="1">
    <citation type="submission" date="2021-03" db="EMBL/GenBank/DDBJ databases">
        <title>Draft genome sequence of rust myrtle Austropuccinia psidii MF-1, a brazilian biotype.</title>
        <authorList>
            <person name="Quecine M.C."/>
            <person name="Pachon D.M.R."/>
            <person name="Bonatelli M.L."/>
            <person name="Correr F.H."/>
            <person name="Franceschini L.M."/>
            <person name="Leite T.F."/>
            <person name="Margarido G.R.A."/>
            <person name="Almeida C.A."/>
            <person name="Ferrarezi J.A."/>
            <person name="Labate C.A."/>
        </authorList>
    </citation>
    <scope>NUCLEOTIDE SEQUENCE</scope>
    <source>
        <strain evidence="2">MF-1</strain>
    </source>
</reference>
<feature type="region of interest" description="Disordered" evidence="1">
    <location>
        <begin position="257"/>
        <end position="280"/>
    </location>
</feature>
<dbReference type="OrthoDB" id="2507637at2759"/>
<feature type="compositionally biased region" description="Polar residues" evidence="1">
    <location>
        <begin position="148"/>
        <end position="157"/>
    </location>
</feature>
<dbReference type="AlphaFoldDB" id="A0A9Q3GWW6"/>
<proteinExistence type="predicted"/>
<organism evidence="2 3">
    <name type="scientific">Austropuccinia psidii MF-1</name>
    <dbReference type="NCBI Taxonomy" id="1389203"/>
    <lineage>
        <taxon>Eukaryota</taxon>
        <taxon>Fungi</taxon>
        <taxon>Dikarya</taxon>
        <taxon>Basidiomycota</taxon>
        <taxon>Pucciniomycotina</taxon>
        <taxon>Pucciniomycetes</taxon>
        <taxon>Pucciniales</taxon>
        <taxon>Sphaerophragmiaceae</taxon>
        <taxon>Austropuccinia</taxon>
    </lineage>
</organism>
<protein>
    <submittedName>
        <fullName evidence="2">Uncharacterized protein</fullName>
    </submittedName>
</protein>
<gene>
    <name evidence="2" type="ORF">O181_022651</name>
</gene>
<keyword evidence="3" id="KW-1185">Reference proteome</keyword>
<feature type="region of interest" description="Disordered" evidence="1">
    <location>
        <begin position="148"/>
        <end position="180"/>
    </location>
</feature>